<dbReference type="InterPro" id="IPR003439">
    <property type="entry name" value="ABC_transporter-like_ATP-bd"/>
</dbReference>
<dbReference type="SUPFAM" id="SSF52540">
    <property type="entry name" value="P-loop containing nucleoside triphosphate hydrolases"/>
    <property type="match status" value="1"/>
</dbReference>
<dbReference type="PROSITE" id="PS50893">
    <property type="entry name" value="ABC_TRANSPORTER_2"/>
    <property type="match status" value="1"/>
</dbReference>
<dbReference type="InterPro" id="IPR008995">
    <property type="entry name" value="Mo/tungstate-bd_C_term_dom"/>
</dbReference>
<dbReference type="GO" id="GO:0005524">
    <property type="term" value="F:ATP binding"/>
    <property type="evidence" value="ECO:0007669"/>
    <property type="project" value="UniProtKB-KW"/>
</dbReference>
<sequence>MNFLQVANISRTERDEQALSNVSFTQPAFHKIAVAGETGSGKSSLLKIIAGLTQPDSGNVFFEDVRIEGPAEKLIPGHKGIVYLSQQFELPNFLTVAQVLEYVNELPEEEAQALFKICHINHLMKRRTDQLSGGEKQRIALARLLITSPKLLLLDEPFSNLDMIHKSTLKSVIHDIGEHLKITCILVSHDPLDTLSWADEIIVLKEGKIVQQGSPQEVYQHPINEYVGGLFGKYNLIAPDKTSAFAALSIEQPAGKKMFIRPENLIVTEDTSASHSIRGVVKNSSFFGHDYEITVMLPENNIVIKHSEPLVKGSVVSLQLRENGVWFI</sequence>
<evidence type="ECO:0000256" key="1">
    <source>
        <dbReference type="ARBA" id="ARBA00022448"/>
    </source>
</evidence>
<keyword evidence="6" id="KW-1185">Reference proteome</keyword>
<keyword evidence="3 5" id="KW-0067">ATP-binding</keyword>
<dbReference type="InterPro" id="IPR050093">
    <property type="entry name" value="ABC_SmlMolc_Importer"/>
</dbReference>
<dbReference type="Gene3D" id="3.40.50.300">
    <property type="entry name" value="P-loop containing nucleotide triphosphate hydrolases"/>
    <property type="match status" value="1"/>
</dbReference>
<dbReference type="PANTHER" id="PTHR42781:SF4">
    <property type="entry name" value="SPERMIDINE_PUTRESCINE IMPORT ATP-BINDING PROTEIN POTA"/>
    <property type="match status" value="1"/>
</dbReference>
<keyword evidence="1" id="KW-0813">Transport</keyword>
<evidence type="ECO:0000259" key="4">
    <source>
        <dbReference type="PROSITE" id="PS50893"/>
    </source>
</evidence>
<dbReference type="PANTHER" id="PTHR42781">
    <property type="entry name" value="SPERMIDINE/PUTRESCINE IMPORT ATP-BINDING PROTEIN POTA"/>
    <property type="match status" value="1"/>
</dbReference>
<protein>
    <submittedName>
        <fullName evidence="5">ABC transporter ATP-binding protein</fullName>
    </submittedName>
</protein>
<evidence type="ECO:0000256" key="2">
    <source>
        <dbReference type="ARBA" id="ARBA00022741"/>
    </source>
</evidence>
<proteinExistence type="predicted"/>
<evidence type="ECO:0000256" key="3">
    <source>
        <dbReference type="ARBA" id="ARBA00022840"/>
    </source>
</evidence>
<reference evidence="5 6" key="1">
    <citation type="submission" date="2023-07" db="EMBL/GenBank/DDBJ databases">
        <authorList>
            <person name="Lian W.-H."/>
        </authorList>
    </citation>
    <scope>NUCLEOTIDE SEQUENCE [LARGE SCALE GENOMIC DNA]</scope>
    <source>
        <strain evidence="5 6">SYSU DXS3180</strain>
    </source>
</reference>
<evidence type="ECO:0000313" key="6">
    <source>
        <dbReference type="Proteomes" id="UP001560573"/>
    </source>
</evidence>
<dbReference type="EMBL" id="JAULBC010000001">
    <property type="protein sequence ID" value="MEX6686154.1"/>
    <property type="molecule type" value="Genomic_DNA"/>
</dbReference>
<name>A0ABV3Z8G3_9BACT</name>
<dbReference type="SMART" id="SM00382">
    <property type="entry name" value="AAA"/>
    <property type="match status" value="1"/>
</dbReference>
<dbReference type="Pfam" id="PF00005">
    <property type="entry name" value="ABC_tran"/>
    <property type="match status" value="1"/>
</dbReference>
<dbReference type="InterPro" id="IPR003593">
    <property type="entry name" value="AAA+_ATPase"/>
</dbReference>
<dbReference type="Pfam" id="PF08402">
    <property type="entry name" value="TOBE_2"/>
    <property type="match status" value="1"/>
</dbReference>
<dbReference type="InterPro" id="IPR027417">
    <property type="entry name" value="P-loop_NTPase"/>
</dbReference>
<evidence type="ECO:0000313" key="5">
    <source>
        <dbReference type="EMBL" id="MEX6686154.1"/>
    </source>
</evidence>
<keyword evidence="2" id="KW-0547">Nucleotide-binding</keyword>
<comment type="caution">
    <text evidence="5">The sequence shown here is derived from an EMBL/GenBank/DDBJ whole genome shotgun (WGS) entry which is preliminary data.</text>
</comment>
<dbReference type="InterPro" id="IPR017871">
    <property type="entry name" value="ABC_transporter-like_CS"/>
</dbReference>
<dbReference type="SUPFAM" id="SSF50331">
    <property type="entry name" value="MOP-like"/>
    <property type="match status" value="1"/>
</dbReference>
<dbReference type="PROSITE" id="PS00211">
    <property type="entry name" value="ABC_TRANSPORTER_1"/>
    <property type="match status" value="1"/>
</dbReference>
<feature type="domain" description="ABC transporter" evidence="4">
    <location>
        <begin position="4"/>
        <end position="231"/>
    </location>
</feature>
<dbReference type="InterPro" id="IPR013611">
    <property type="entry name" value="Transp-assoc_OB_typ2"/>
</dbReference>
<organism evidence="5 6">
    <name type="scientific">Danxiaibacter flavus</name>
    <dbReference type="NCBI Taxonomy" id="3049108"/>
    <lineage>
        <taxon>Bacteria</taxon>
        <taxon>Pseudomonadati</taxon>
        <taxon>Bacteroidota</taxon>
        <taxon>Chitinophagia</taxon>
        <taxon>Chitinophagales</taxon>
        <taxon>Chitinophagaceae</taxon>
        <taxon>Danxiaibacter</taxon>
    </lineage>
</organism>
<dbReference type="Proteomes" id="UP001560573">
    <property type="component" value="Unassembled WGS sequence"/>
</dbReference>
<gene>
    <name evidence="5" type="ORF">QTN47_01540</name>
</gene>
<dbReference type="RefSeq" id="WP_369327543.1">
    <property type="nucleotide sequence ID" value="NZ_JAULBC010000001.1"/>
</dbReference>
<accession>A0ABV3Z8G3</accession>